<reference evidence="9" key="1">
    <citation type="submission" date="2016-12" db="EMBL/GenBank/DDBJ databases">
        <authorList>
            <person name="Meng X."/>
        </authorList>
    </citation>
    <scope>NUCLEOTIDE SEQUENCE [LARGE SCALE GENOMIC DNA]</scope>
    <source>
        <strain evidence="9">DSM 19116</strain>
    </source>
</reference>
<dbReference type="Proteomes" id="UP000185628">
    <property type="component" value="Unassembled WGS sequence"/>
</dbReference>
<evidence type="ECO:0000259" key="6">
    <source>
        <dbReference type="Pfam" id="PF04024"/>
    </source>
</evidence>
<dbReference type="InterPro" id="IPR036890">
    <property type="entry name" value="HATPase_C_sf"/>
</dbReference>
<dbReference type="InterPro" id="IPR050482">
    <property type="entry name" value="Sensor_HK_TwoCompSys"/>
</dbReference>
<evidence type="ECO:0000256" key="3">
    <source>
        <dbReference type="ARBA" id="ARBA00023012"/>
    </source>
</evidence>
<name>A0A1Q5PZT8_9ACTO</name>
<dbReference type="GO" id="GO:0016301">
    <property type="term" value="F:kinase activity"/>
    <property type="evidence" value="ECO:0007669"/>
    <property type="project" value="UniProtKB-KW"/>
</dbReference>
<sequence length="398" mass="41986">MRAPWAKERPPLLRREPKSLAGVGQGLAVHLGGPAWAWRLGFVLTAPIFGLGIVLYVICATAIPRAASGDVPVARSRLARRLAAPESRRILGGQLALAGVLGASAIVLFVWMVGGFGVGSSVVGILLVLAGAGVIWAAAADEGQPGPLQIAVGVAAVVLGAVLVVTGEQGLRDFLPGMVAGLAVLIAVAIVVAPLWLRTRTHLNEEREARIREAERADIAAHLHDSVLQTLALIRSRADEADVVASLARSQERDLRRYLYSDRPEVGVSVAEALRTLAAEIEERYQHPIDIVLTGDSQVSEQTTALTAAVGEALTNACKHGGSGPISLYGELGGSHTQVWVRDRGPGFDLKDIADDRVGIKRSIIARIERVGGESEIRSPLPTGGSEVRISVPQTKEN</sequence>
<keyword evidence="2" id="KW-0418">Kinase</keyword>
<dbReference type="Pfam" id="PF04024">
    <property type="entry name" value="PspC"/>
    <property type="match status" value="1"/>
</dbReference>
<evidence type="ECO:0000256" key="4">
    <source>
        <dbReference type="SAM" id="MobiDB-lite"/>
    </source>
</evidence>
<dbReference type="EMBL" id="MQVR01000085">
    <property type="protein sequence ID" value="OKL53134.1"/>
    <property type="molecule type" value="Genomic_DNA"/>
</dbReference>
<evidence type="ECO:0000256" key="5">
    <source>
        <dbReference type="SAM" id="Phobius"/>
    </source>
</evidence>
<gene>
    <name evidence="8" type="ORF">BSZ39_11150</name>
</gene>
<keyword evidence="9" id="KW-1185">Reference proteome</keyword>
<feature type="transmembrane region" description="Helical" evidence="5">
    <location>
        <begin position="89"/>
        <end position="112"/>
    </location>
</feature>
<feature type="transmembrane region" description="Helical" evidence="5">
    <location>
        <begin position="44"/>
        <end position="68"/>
    </location>
</feature>
<accession>A0A1Q5PZT8</accession>
<dbReference type="Gene3D" id="3.30.565.10">
    <property type="entry name" value="Histidine kinase-like ATPase, C-terminal domain"/>
    <property type="match status" value="1"/>
</dbReference>
<feature type="transmembrane region" description="Helical" evidence="5">
    <location>
        <begin position="146"/>
        <end position="166"/>
    </location>
</feature>
<dbReference type="InterPro" id="IPR007168">
    <property type="entry name" value="Phageshock_PspC_N"/>
</dbReference>
<proteinExistence type="predicted"/>
<keyword evidence="5" id="KW-0812">Transmembrane</keyword>
<evidence type="ECO:0008006" key="10">
    <source>
        <dbReference type="Google" id="ProtNLM"/>
    </source>
</evidence>
<evidence type="ECO:0000256" key="1">
    <source>
        <dbReference type="ARBA" id="ARBA00022679"/>
    </source>
</evidence>
<keyword evidence="1" id="KW-0808">Transferase</keyword>
<feature type="domain" description="Phage shock protein PspC N-terminal" evidence="6">
    <location>
        <begin position="13"/>
        <end position="65"/>
    </location>
</feature>
<keyword evidence="5" id="KW-1133">Transmembrane helix</keyword>
<feature type="region of interest" description="Disordered" evidence="4">
    <location>
        <begin position="376"/>
        <end position="398"/>
    </location>
</feature>
<keyword evidence="5" id="KW-0472">Membrane</keyword>
<dbReference type="PANTHER" id="PTHR24421:SF61">
    <property type="entry name" value="OXYGEN SENSOR HISTIDINE KINASE NREB"/>
    <property type="match status" value="1"/>
</dbReference>
<dbReference type="Pfam" id="PF13581">
    <property type="entry name" value="HATPase_c_2"/>
    <property type="match status" value="1"/>
</dbReference>
<dbReference type="PANTHER" id="PTHR24421">
    <property type="entry name" value="NITRATE/NITRITE SENSOR PROTEIN NARX-RELATED"/>
    <property type="match status" value="1"/>
</dbReference>
<organism evidence="8 9">
    <name type="scientific">Bowdeniella nasicola</name>
    <dbReference type="NCBI Taxonomy" id="208480"/>
    <lineage>
        <taxon>Bacteria</taxon>
        <taxon>Bacillati</taxon>
        <taxon>Actinomycetota</taxon>
        <taxon>Actinomycetes</taxon>
        <taxon>Actinomycetales</taxon>
        <taxon>Actinomycetaceae</taxon>
        <taxon>Bowdeniella</taxon>
    </lineage>
</organism>
<feature type="domain" description="Histidine kinase/HSP90-like ATPase" evidence="7">
    <location>
        <begin position="301"/>
        <end position="358"/>
    </location>
</feature>
<dbReference type="InterPro" id="IPR003594">
    <property type="entry name" value="HATPase_dom"/>
</dbReference>
<evidence type="ECO:0000313" key="9">
    <source>
        <dbReference type="Proteomes" id="UP000185628"/>
    </source>
</evidence>
<feature type="transmembrane region" description="Helical" evidence="5">
    <location>
        <begin position="118"/>
        <end position="139"/>
    </location>
</feature>
<dbReference type="GO" id="GO:0000160">
    <property type="term" value="P:phosphorelay signal transduction system"/>
    <property type="evidence" value="ECO:0007669"/>
    <property type="project" value="UniProtKB-KW"/>
</dbReference>
<evidence type="ECO:0000259" key="7">
    <source>
        <dbReference type="Pfam" id="PF13581"/>
    </source>
</evidence>
<dbReference type="AlphaFoldDB" id="A0A1Q5PZT8"/>
<evidence type="ECO:0000256" key="2">
    <source>
        <dbReference type="ARBA" id="ARBA00022777"/>
    </source>
</evidence>
<evidence type="ECO:0000313" key="8">
    <source>
        <dbReference type="EMBL" id="OKL53134.1"/>
    </source>
</evidence>
<dbReference type="SUPFAM" id="SSF55874">
    <property type="entry name" value="ATPase domain of HSP90 chaperone/DNA topoisomerase II/histidine kinase"/>
    <property type="match status" value="1"/>
</dbReference>
<comment type="caution">
    <text evidence="8">The sequence shown here is derived from an EMBL/GenBank/DDBJ whole genome shotgun (WGS) entry which is preliminary data.</text>
</comment>
<protein>
    <recommendedName>
        <fullName evidence="10">Phage shock protein C (PspC) family protein</fullName>
    </recommendedName>
</protein>
<keyword evidence="3" id="KW-0902">Two-component regulatory system</keyword>
<feature type="transmembrane region" description="Helical" evidence="5">
    <location>
        <begin position="178"/>
        <end position="197"/>
    </location>
</feature>